<keyword evidence="2" id="KW-0479">Metal-binding</keyword>
<dbReference type="Proteomes" id="UP001165121">
    <property type="component" value="Unassembled WGS sequence"/>
</dbReference>
<dbReference type="PANTHER" id="PTHR42648:SF11">
    <property type="entry name" value="TRANSPOSON TY4-P GAG-POL POLYPROTEIN"/>
    <property type="match status" value="1"/>
</dbReference>
<dbReference type="Gene3D" id="3.30.420.10">
    <property type="entry name" value="Ribonuclease H-like superfamily/Ribonuclease H"/>
    <property type="match status" value="1"/>
</dbReference>
<keyword evidence="13" id="KW-1185">Reference proteome</keyword>
<organism evidence="12 13">
    <name type="scientific">Phytophthora fragariaefolia</name>
    <dbReference type="NCBI Taxonomy" id="1490495"/>
    <lineage>
        <taxon>Eukaryota</taxon>
        <taxon>Sar</taxon>
        <taxon>Stramenopiles</taxon>
        <taxon>Oomycota</taxon>
        <taxon>Peronosporomycetes</taxon>
        <taxon>Peronosporales</taxon>
        <taxon>Peronosporaceae</taxon>
        <taxon>Phytophthora</taxon>
    </lineage>
</organism>
<evidence type="ECO:0000313" key="12">
    <source>
        <dbReference type="EMBL" id="GMF19215.1"/>
    </source>
</evidence>
<evidence type="ECO:0000256" key="10">
    <source>
        <dbReference type="SAM" id="MobiDB-lite"/>
    </source>
</evidence>
<dbReference type="GO" id="GO:0003887">
    <property type="term" value="F:DNA-directed DNA polymerase activity"/>
    <property type="evidence" value="ECO:0007669"/>
    <property type="project" value="UniProtKB-KW"/>
</dbReference>
<keyword evidence="5" id="KW-0460">Magnesium</keyword>
<dbReference type="OrthoDB" id="146123at2759"/>
<dbReference type="GO" id="GO:0015074">
    <property type="term" value="P:DNA integration"/>
    <property type="evidence" value="ECO:0007669"/>
    <property type="project" value="UniProtKB-KW"/>
</dbReference>
<reference evidence="12" key="1">
    <citation type="submission" date="2023-04" db="EMBL/GenBank/DDBJ databases">
        <title>Phytophthora fragariaefolia NBRC 109709.</title>
        <authorList>
            <person name="Ichikawa N."/>
            <person name="Sato H."/>
            <person name="Tonouchi N."/>
        </authorList>
    </citation>
    <scope>NUCLEOTIDE SEQUENCE</scope>
    <source>
        <strain evidence="12">NBRC 109709</strain>
    </source>
</reference>
<feature type="region of interest" description="Disordered" evidence="10">
    <location>
        <begin position="255"/>
        <end position="287"/>
    </location>
</feature>
<evidence type="ECO:0000256" key="6">
    <source>
        <dbReference type="ARBA" id="ARBA00022908"/>
    </source>
</evidence>
<dbReference type="InterPro" id="IPR001584">
    <property type="entry name" value="Integrase_cat-core"/>
</dbReference>
<evidence type="ECO:0000256" key="9">
    <source>
        <dbReference type="ARBA" id="ARBA00023172"/>
    </source>
</evidence>
<keyword evidence="7" id="KW-0695">RNA-directed DNA polymerase</keyword>
<dbReference type="InterPro" id="IPR036397">
    <property type="entry name" value="RNaseH_sf"/>
</dbReference>
<dbReference type="GO" id="GO:0006310">
    <property type="term" value="P:DNA recombination"/>
    <property type="evidence" value="ECO:0007669"/>
    <property type="project" value="UniProtKB-KW"/>
</dbReference>
<dbReference type="InterPro" id="IPR039537">
    <property type="entry name" value="Retrotran_Ty1/copia-like"/>
</dbReference>
<dbReference type="GO" id="GO:0003676">
    <property type="term" value="F:nucleic acid binding"/>
    <property type="evidence" value="ECO:0007669"/>
    <property type="project" value="InterPro"/>
</dbReference>
<dbReference type="AlphaFoldDB" id="A0A9W6TSY1"/>
<gene>
    <name evidence="12" type="ORF">Pfra01_000193400</name>
</gene>
<evidence type="ECO:0000256" key="5">
    <source>
        <dbReference type="ARBA" id="ARBA00022842"/>
    </source>
</evidence>
<evidence type="ECO:0000256" key="1">
    <source>
        <dbReference type="ARBA" id="ARBA00022722"/>
    </source>
</evidence>
<sequence length="387" mass="43572">MLTMLDKLSIPDDLWVVDTGAGHAVSPDRRWFNQLSTGSTHTFEYGNKEASTSTKEDTVGLSVLNPRGKMTGGKGPRPLHSLHLDSLSKIKIKGLYGTAGYRYALAIVDDATAYKWYFILKSLKELGGKIKHLITQLERQFPYKVKKIRNDGGSELVNKILKAYCDQHGLIYQHSNVESQEENRSAERAHQTVMGNVRCALLGSGMAAKWWPEVLMYMTEVVLNLSEEELNEVYALVKRVRESVVHLDTSNKRLRTNSPIPTSSAAVGGEAPRMSVAPIPRPRRKRTPNSRLRDYVVAINVATITTKAIPIPRSLKEARHGPYAKQWGAALQAEYHAFVANQTWELVPLPKDRKLVRCHWVFDVKYKPDGTVERFKTRLVARGNTQI</sequence>
<dbReference type="EMBL" id="BSXT01000149">
    <property type="protein sequence ID" value="GMF19215.1"/>
    <property type="molecule type" value="Genomic_DNA"/>
</dbReference>
<proteinExistence type="predicted"/>
<keyword evidence="6" id="KW-0229">DNA integration</keyword>
<accession>A0A9W6TSY1</accession>
<keyword evidence="3" id="KW-0255">Endonuclease</keyword>
<evidence type="ECO:0000256" key="3">
    <source>
        <dbReference type="ARBA" id="ARBA00022759"/>
    </source>
</evidence>
<evidence type="ECO:0000256" key="8">
    <source>
        <dbReference type="ARBA" id="ARBA00022932"/>
    </source>
</evidence>
<dbReference type="GO" id="GO:0046872">
    <property type="term" value="F:metal ion binding"/>
    <property type="evidence" value="ECO:0007669"/>
    <property type="project" value="UniProtKB-KW"/>
</dbReference>
<keyword evidence="8" id="KW-0808">Transferase</keyword>
<dbReference type="InterPro" id="IPR012337">
    <property type="entry name" value="RNaseH-like_sf"/>
</dbReference>
<dbReference type="GO" id="GO:0016787">
    <property type="term" value="F:hydrolase activity"/>
    <property type="evidence" value="ECO:0007669"/>
    <property type="project" value="UniProtKB-KW"/>
</dbReference>
<dbReference type="PROSITE" id="PS50994">
    <property type="entry name" value="INTEGRASE"/>
    <property type="match status" value="1"/>
</dbReference>
<protein>
    <submittedName>
        <fullName evidence="12">Unnamed protein product</fullName>
    </submittedName>
</protein>
<evidence type="ECO:0000256" key="7">
    <source>
        <dbReference type="ARBA" id="ARBA00022918"/>
    </source>
</evidence>
<keyword evidence="4" id="KW-0378">Hydrolase</keyword>
<evidence type="ECO:0000256" key="4">
    <source>
        <dbReference type="ARBA" id="ARBA00022801"/>
    </source>
</evidence>
<keyword evidence="1" id="KW-0540">Nuclease</keyword>
<dbReference type="GO" id="GO:0003964">
    <property type="term" value="F:RNA-directed DNA polymerase activity"/>
    <property type="evidence" value="ECO:0007669"/>
    <property type="project" value="UniProtKB-KW"/>
</dbReference>
<keyword evidence="8" id="KW-0239">DNA-directed DNA polymerase</keyword>
<evidence type="ECO:0000259" key="11">
    <source>
        <dbReference type="PROSITE" id="PS50994"/>
    </source>
</evidence>
<dbReference type="SUPFAM" id="SSF53098">
    <property type="entry name" value="Ribonuclease H-like"/>
    <property type="match status" value="1"/>
</dbReference>
<evidence type="ECO:0000256" key="2">
    <source>
        <dbReference type="ARBA" id="ARBA00022723"/>
    </source>
</evidence>
<feature type="compositionally biased region" description="Polar residues" evidence="10">
    <location>
        <begin position="256"/>
        <end position="265"/>
    </location>
</feature>
<dbReference type="GO" id="GO:0004519">
    <property type="term" value="F:endonuclease activity"/>
    <property type="evidence" value="ECO:0007669"/>
    <property type="project" value="UniProtKB-KW"/>
</dbReference>
<comment type="caution">
    <text evidence="12">The sequence shown here is derived from an EMBL/GenBank/DDBJ whole genome shotgun (WGS) entry which is preliminary data.</text>
</comment>
<keyword evidence="8" id="KW-0548">Nucleotidyltransferase</keyword>
<name>A0A9W6TSY1_9STRA</name>
<dbReference type="PANTHER" id="PTHR42648">
    <property type="entry name" value="TRANSPOSASE, PUTATIVE-RELATED"/>
    <property type="match status" value="1"/>
</dbReference>
<keyword evidence="9" id="KW-0233">DNA recombination</keyword>
<evidence type="ECO:0000313" key="13">
    <source>
        <dbReference type="Proteomes" id="UP001165121"/>
    </source>
</evidence>
<feature type="domain" description="Integrase catalytic" evidence="11">
    <location>
        <begin position="74"/>
        <end position="267"/>
    </location>
</feature>